<comment type="caution">
    <text evidence="1">The sequence shown here is derived from an EMBL/GenBank/DDBJ whole genome shotgun (WGS) entry which is preliminary data.</text>
</comment>
<dbReference type="AlphaFoldDB" id="A0A644VQH7"/>
<sequence length="375" mass="44034">MNEFQNQLQKVISEINKASQRVVLSEKVDQLDLDVLLERIRKAYSLVIDLGIEEVIEQISIPEATKEQEIEEMPKVVFFEKEPEFEMAQQEKIEPEIEVELEQDLELEKEAYEKFDEIEEEQLELLIEETPVIEKEEILQEALFETKEIDDIPNEIEELVEKKDEIPSVLKYLNEQMPKSSTISPIHIKIEDEVKETQPELVVEEEKTVEIVVENKAIEEERVEEIVVEQEVIEEPKIEEKKEEVFQELFFETPIEESKPKNLSNGKTIGEQYEQKKSIFENFSTNIKQDDISKRFNSPKIDLRTAIGVNEKFMFINDLFSGNLREYTDFIQRLNEAETLEMANVILNGEKENKRWVTNSLSYGTLTEILAKKFH</sequence>
<protein>
    <submittedName>
        <fullName evidence="1">Uncharacterized protein</fullName>
    </submittedName>
</protein>
<accession>A0A644VQH7</accession>
<organism evidence="1">
    <name type="scientific">bioreactor metagenome</name>
    <dbReference type="NCBI Taxonomy" id="1076179"/>
    <lineage>
        <taxon>unclassified sequences</taxon>
        <taxon>metagenomes</taxon>
        <taxon>ecological metagenomes</taxon>
    </lineage>
</organism>
<dbReference type="EMBL" id="VSSQ01000370">
    <property type="protein sequence ID" value="MPL92772.1"/>
    <property type="molecule type" value="Genomic_DNA"/>
</dbReference>
<reference evidence="1" key="1">
    <citation type="submission" date="2019-08" db="EMBL/GenBank/DDBJ databases">
        <authorList>
            <person name="Kucharzyk K."/>
            <person name="Murdoch R.W."/>
            <person name="Higgins S."/>
            <person name="Loffler F."/>
        </authorList>
    </citation>
    <scope>NUCLEOTIDE SEQUENCE</scope>
</reference>
<name>A0A644VQH7_9ZZZZ</name>
<proteinExistence type="predicted"/>
<evidence type="ECO:0000313" key="1">
    <source>
        <dbReference type="EMBL" id="MPL92772.1"/>
    </source>
</evidence>
<gene>
    <name evidence="1" type="ORF">SDC9_38885</name>
</gene>